<evidence type="ECO:0000313" key="7">
    <source>
        <dbReference type="Proteomes" id="UP000585474"/>
    </source>
</evidence>
<dbReference type="Gene3D" id="1.50.10.130">
    <property type="entry name" value="Terpene synthase, N-terminal domain"/>
    <property type="match status" value="1"/>
</dbReference>
<dbReference type="InterPro" id="IPR036965">
    <property type="entry name" value="Terpene_synth_N_sf"/>
</dbReference>
<dbReference type="EMBL" id="BJWL01000078">
    <property type="protein sequence ID" value="GFS29266.1"/>
    <property type="molecule type" value="Genomic_DNA"/>
</dbReference>
<dbReference type="SUPFAM" id="SSF48576">
    <property type="entry name" value="Terpenoid synthases"/>
    <property type="match status" value="2"/>
</dbReference>
<feature type="domain" description="Terpene synthase N-terminal" evidence="4">
    <location>
        <begin position="252"/>
        <end position="301"/>
    </location>
</feature>
<dbReference type="SUPFAM" id="SSF48239">
    <property type="entry name" value="Terpenoid cyclases/Protein prenyltransferases"/>
    <property type="match status" value="2"/>
</dbReference>
<keyword evidence="2" id="KW-0479">Metal-binding</keyword>
<organism evidence="6 7">
    <name type="scientific">Actinidia rufa</name>
    <dbReference type="NCBI Taxonomy" id="165716"/>
    <lineage>
        <taxon>Eukaryota</taxon>
        <taxon>Viridiplantae</taxon>
        <taxon>Streptophyta</taxon>
        <taxon>Embryophyta</taxon>
        <taxon>Tracheophyta</taxon>
        <taxon>Spermatophyta</taxon>
        <taxon>Magnoliopsida</taxon>
        <taxon>eudicotyledons</taxon>
        <taxon>Gunneridae</taxon>
        <taxon>Pentapetalae</taxon>
        <taxon>asterids</taxon>
        <taxon>Ericales</taxon>
        <taxon>Actinidiaceae</taxon>
        <taxon>Actinidia</taxon>
    </lineage>
</organism>
<dbReference type="SFLD" id="SFLDS00005">
    <property type="entry name" value="Isoprenoid_Synthase_Type_I"/>
    <property type="match status" value="1"/>
</dbReference>
<dbReference type="InterPro" id="IPR001906">
    <property type="entry name" value="Terpene_synth_N"/>
</dbReference>
<comment type="caution">
    <text evidence="6">The sequence shown here is derived from an EMBL/GenBank/DDBJ whole genome shotgun (WGS) entry which is preliminary data.</text>
</comment>
<comment type="cofactor">
    <cofactor evidence="1">
        <name>Mg(2+)</name>
        <dbReference type="ChEBI" id="CHEBI:18420"/>
    </cofactor>
</comment>
<keyword evidence="7" id="KW-1185">Reference proteome</keyword>
<feature type="domain" description="Terpene synthase metal-binding" evidence="5">
    <location>
        <begin position="79"/>
        <end position="251"/>
    </location>
</feature>
<name>A0A7J0D8H7_9ERIC</name>
<dbReference type="GO" id="GO:0000287">
    <property type="term" value="F:magnesium ion binding"/>
    <property type="evidence" value="ECO:0007669"/>
    <property type="project" value="InterPro"/>
</dbReference>
<proteinExistence type="predicted"/>
<feature type="domain" description="Terpene synthase metal-binding" evidence="5">
    <location>
        <begin position="349"/>
        <end position="554"/>
    </location>
</feature>
<dbReference type="GO" id="GO:0016102">
    <property type="term" value="P:diterpenoid biosynthetic process"/>
    <property type="evidence" value="ECO:0007669"/>
    <property type="project" value="InterPro"/>
</dbReference>
<dbReference type="Gene3D" id="1.10.600.10">
    <property type="entry name" value="Farnesyl Diphosphate Synthase"/>
    <property type="match status" value="2"/>
</dbReference>
<dbReference type="PANTHER" id="PTHR31225">
    <property type="entry name" value="OS04G0344100 PROTEIN-RELATED"/>
    <property type="match status" value="1"/>
</dbReference>
<dbReference type="InterPro" id="IPR044814">
    <property type="entry name" value="Terpene_cyclase_plant_C1"/>
</dbReference>
<dbReference type="CDD" id="cd00684">
    <property type="entry name" value="Terpene_cyclase_plant_C1"/>
    <property type="match status" value="1"/>
</dbReference>
<dbReference type="InterPro" id="IPR034741">
    <property type="entry name" value="Terpene_cyclase-like_1_C"/>
</dbReference>
<keyword evidence="3" id="KW-0456">Lyase</keyword>
<evidence type="ECO:0000313" key="6">
    <source>
        <dbReference type="EMBL" id="GFS29266.1"/>
    </source>
</evidence>
<sequence length="612" mass="70016">MLVAATDKPSQRLNLIDGIQRLGVSFHFKTEIEAALQHIYETCDYGHFDDLYTVALFFRLLRQQGFLVSCGGGKIWILQRNCLFARDRLVECYFWILGVYFEPQYWPARRILTKVIAMTSIIDDIYDVYGGEISALDQFPEYMKLCYQSLLDVYGMTDEERWPSKEDPIASTMQNLRSQNGFHQGYVPPSMEEYMQVGLLTCGYKMLATVSYVGMGELATKEAFDWVSSFPLIVEVASVINRLTDDIVGHKVGILSLYEATHLRVRGEEILDEALSFTTTHLEFMVPNLSNPVTEHAVHALYQPIHKGFDKARMQGVTFPSMNKMIPITRTFLNFTKLDFNLLQKLHQRELSEITRRILTKVIAMTSIIDDIYDVYGTLEELALFTDAIERWEISALDQLPEYMKLCYQSLLDVYSMIDEEMAKQGGSYRVDYANLKGYFEEAKWFHQGYVPSMEEYMQVGLLTCGYKMLATVSYVGMGELATKEAFDWVSSFPLIVESASVINRLTDDIVGHKFEQQRGHVVSPVECYMKPHGAIEEEAIVELYDQVTNASKDMNAECLYSTKVPMPLLVRVLNLARVINVLYKDEDSYTHSGTRTKNFVTSVLIDSVPIN</sequence>
<dbReference type="GO" id="GO:0016740">
    <property type="term" value="F:transferase activity"/>
    <property type="evidence" value="ECO:0007669"/>
    <property type="project" value="UniProtKB-KW"/>
</dbReference>
<evidence type="ECO:0000259" key="5">
    <source>
        <dbReference type="Pfam" id="PF03936"/>
    </source>
</evidence>
<dbReference type="InterPro" id="IPR005630">
    <property type="entry name" value="Terpene_synthase_metal-bd"/>
</dbReference>
<dbReference type="SFLD" id="SFLDG01019">
    <property type="entry name" value="Terpene_Cyclase_Like_1_C_Termi"/>
    <property type="match status" value="1"/>
</dbReference>
<reference evidence="7" key="1">
    <citation type="submission" date="2019-07" db="EMBL/GenBank/DDBJ databases">
        <title>De Novo Assembly of kiwifruit Actinidia rufa.</title>
        <authorList>
            <person name="Sugita-Konishi S."/>
            <person name="Sato K."/>
            <person name="Mori E."/>
            <person name="Abe Y."/>
            <person name="Kisaki G."/>
            <person name="Hamano K."/>
            <person name="Suezawa K."/>
            <person name="Otani M."/>
            <person name="Fukuda T."/>
            <person name="Manabe T."/>
            <person name="Gomi K."/>
            <person name="Tabuchi M."/>
            <person name="Akimitsu K."/>
            <person name="Kataoka I."/>
        </authorList>
    </citation>
    <scope>NUCLEOTIDE SEQUENCE [LARGE SCALE GENOMIC DNA]</scope>
    <source>
        <strain evidence="7">cv. Fuchu</strain>
    </source>
</reference>
<dbReference type="Pfam" id="PF01397">
    <property type="entry name" value="Terpene_synth"/>
    <property type="match status" value="2"/>
</dbReference>
<feature type="domain" description="Terpene synthase N-terminal" evidence="4">
    <location>
        <begin position="6"/>
        <end position="70"/>
    </location>
</feature>
<dbReference type="CDD" id="cd00868">
    <property type="entry name" value="Terpene_cyclase_C1"/>
    <property type="match status" value="1"/>
</dbReference>
<evidence type="ECO:0000259" key="4">
    <source>
        <dbReference type="Pfam" id="PF01397"/>
    </source>
</evidence>
<dbReference type="OrthoDB" id="1877784at2759"/>
<protein>
    <submittedName>
        <fullName evidence="6">Terpenoid cyclases/Protein prenyltransferases superfamily protein</fullName>
    </submittedName>
</protein>
<dbReference type="InterPro" id="IPR008949">
    <property type="entry name" value="Isoprenoid_synthase_dom_sf"/>
</dbReference>
<evidence type="ECO:0000256" key="1">
    <source>
        <dbReference type="ARBA" id="ARBA00001946"/>
    </source>
</evidence>
<dbReference type="AlphaFoldDB" id="A0A7J0D8H7"/>
<dbReference type="PANTHER" id="PTHR31225:SF221">
    <property type="entry name" value="(-)-GERMACRENE D SYNTHASE"/>
    <property type="match status" value="1"/>
</dbReference>
<evidence type="ECO:0000256" key="2">
    <source>
        <dbReference type="ARBA" id="ARBA00022723"/>
    </source>
</evidence>
<evidence type="ECO:0000256" key="3">
    <source>
        <dbReference type="ARBA" id="ARBA00023239"/>
    </source>
</evidence>
<dbReference type="Proteomes" id="UP000585474">
    <property type="component" value="Unassembled WGS sequence"/>
</dbReference>
<keyword evidence="6" id="KW-0808">Transferase</keyword>
<accession>A0A7J0D8H7</accession>
<dbReference type="Pfam" id="PF03936">
    <property type="entry name" value="Terpene_synth_C"/>
    <property type="match status" value="2"/>
</dbReference>
<dbReference type="InterPro" id="IPR008930">
    <property type="entry name" value="Terpenoid_cyclase/PrenylTrfase"/>
</dbReference>
<dbReference type="GO" id="GO:0010333">
    <property type="term" value="F:terpene synthase activity"/>
    <property type="evidence" value="ECO:0007669"/>
    <property type="project" value="InterPro"/>
</dbReference>
<dbReference type="InterPro" id="IPR050148">
    <property type="entry name" value="Terpene_synthase-like"/>
</dbReference>
<gene>
    <name evidence="6" type="ORF">Acr_00g0005970</name>
</gene>